<keyword evidence="1" id="KW-0540">Nuclease</keyword>
<gene>
    <name evidence="1" type="ORF">FAZ69_08400</name>
</gene>
<dbReference type="InterPro" id="IPR003615">
    <property type="entry name" value="HNH_nuc"/>
</dbReference>
<proteinExistence type="predicted"/>
<keyword evidence="1" id="KW-0255">Endonuclease</keyword>
<keyword evidence="1" id="KW-0378">Hydrolase</keyword>
<organism evidence="1 2">
    <name type="scientific">Trinickia terrae</name>
    <dbReference type="NCBI Taxonomy" id="2571161"/>
    <lineage>
        <taxon>Bacteria</taxon>
        <taxon>Pseudomonadati</taxon>
        <taxon>Pseudomonadota</taxon>
        <taxon>Betaproteobacteria</taxon>
        <taxon>Burkholderiales</taxon>
        <taxon>Burkholderiaceae</taxon>
        <taxon>Trinickia</taxon>
    </lineage>
</organism>
<evidence type="ECO:0000313" key="2">
    <source>
        <dbReference type="Proteomes" id="UP000305539"/>
    </source>
</evidence>
<keyword evidence="2" id="KW-1185">Reference proteome</keyword>
<accession>A0A4U1I9J3</accession>
<sequence>MVQKRMAPDLVMSARRSVWRMSDHAGEDADKAFQRLRRVVLDACAGRCEFCGFASGRYQEVHHGDDDHRNNQRENLFGACPLCHQVFHVGLSGMRDGGFIIYAPELTQAEINQISLLIWTIESTTDPAVVETDLFRRIRDRAVKLRGDLENRRGTVLFRMEAYLKESGLLPEGMKPKLSHYSPMLFANVLMSLDEATYARRRDLLGGLRLLPRAVRFEKCLEHWRDEQARTMPIAGWPSLVPPARLADIILSCWQRVADAEQRLVA</sequence>
<protein>
    <submittedName>
        <fullName evidence="1">HNH endonuclease</fullName>
    </submittedName>
</protein>
<reference evidence="1 2" key="1">
    <citation type="submission" date="2019-04" db="EMBL/GenBank/DDBJ databases">
        <title>Trinickia sp. 7GSK02, isolated from subtropical forest soil.</title>
        <authorList>
            <person name="Gao Z.-H."/>
            <person name="Qiu L.-H."/>
        </authorList>
    </citation>
    <scope>NUCLEOTIDE SEQUENCE [LARGE SCALE GENOMIC DNA]</scope>
    <source>
        <strain evidence="1 2">7GSK02</strain>
    </source>
</reference>
<dbReference type="GO" id="GO:0004519">
    <property type="term" value="F:endonuclease activity"/>
    <property type="evidence" value="ECO:0007669"/>
    <property type="project" value="UniProtKB-KW"/>
</dbReference>
<dbReference type="OrthoDB" id="6696486at2"/>
<dbReference type="AlphaFoldDB" id="A0A4U1I9J3"/>
<name>A0A4U1I9J3_9BURK</name>
<dbReference type="Proteomes" id="UP000305539">
    <property type="component" value="Unassembled WGS sequence"/>
</dbReference>
<comment type="caution">
    <text evidence="1">The sequence shown here is derived from an EMBL/GenBank/DDBJ whole genome shotgun (WGS) entry which is preliminary data.</text>
</comment>
<evidence type="ECO:0000313" key="1">
    <source>
        <dbReference type="EMBL" id="TKC90159.1"/>
    </source>
</evidence>
<dbReference type="CDD" id="cd00085">
    <property type="entry name" value="HNHc"/>
    <property type="match status" value="1"/>
</dbReference>
<dbReference type="EMBL" id="SWJE01000004">
    <property type="protein sequence ID" value="TKC90159.1"/>
    <property type="molecule type" value="Genomic_DNA"/>
</dbReference>